<dbReference type="PANTHER" id="PTHR46558:SF14">
    <property type="entry name" value="HTH-TYPE TRANSCRIPTIONAL REGULATOR ANSR"/>
    <property type="match status" value="1"/>
</dbReference>
<reference evidence="3" key="2">
    <citation type="submission" date="2021-04" db="EMBL/GenBank/DDBJ databases">
        <authorList>
            <person name="Gilroy R."/>
        </authorList>
    </citation>
    <scope>NUCLEOTIDE SEQUENCE</scope>
    <source>
        <strain evidence="3">421</strain>
    </source>
</reference>
<dbReference type="InterPro" id="IPR010982">
    <property type="entry name" value="Lambda_DNA-bd_dom_sf"/>
</dbReference>
<feature type="domain" description="HTH cro/C1-type" evidence="2">
    <location>
        <begin position="7"/>
        <end position="61"/>
    </location>
</feature>
<dbReference type="CDD" id="cd00093">
    <property type="entry name" value="HTH_XRE"/>
    <property type="match status" value="1"/>
</dbReference>
<name>A0A9D1REH7_9FIRM</name>
<dbReference type="GO" id="GO:0003677">
    <property type="term" value="F:DNA binding"/>
    <property type="evidence" value="ECO:0007669"/>
    <property type="project" value="UniProtKB-KW"/>
</dbReference>
<dbReference type="PROSITE" id="PS50943">
    <property type="entry name" value="HTH_CROC1"/>
    <property type="match status" value="1"/>
</dbReference>
<keyword evidence="1" id="KW-0238">DNA-binding</keyword>
<dbReference type="EMBL" id="DXGE01000030">
    <property type="protein sequence ID" value="HIW86214.1"/>
    <property type="molecule type" value="Genomic_DNA"/>
</dbReference>
<dbReference type="SMART" id="SM00530">
    <property type="entry name" value="HTH_XRE"/>
    <property type="match status" value="1"/>
</dbReference>
<reference evidence="3" key="1">
    <citation type="journal article" date="2021" name="PeerJ">
        <title>Extensive microbial diversity within the chicken gut microbiome revealed by metagenomics and culture.</title>
        <authorList>
            <person name="Gilroy R."/>
            <person name="Ravi A."/>
            <person name="Getino M."/>
            <person name="Pursley I."/>
            <person name="Horton D.L."/>
            <person name="Alikhan N.F."/>
            <person name="Baker D."/>
            <person name="Gharbi K."/>
            <person name="Hall N."/>
            <person name="Watson M."/>
            <person name="Adriaenssens E.M."/>
            <person name="Foster-Nyarko E."/>
            <person name="Jarju S."/>
            <person name="Secka A."/>
            <person name="Antonio M."/>
            <person name="Oren A."/>
            <person name="Chaudhuri R.R."/>
            <person name="La Ragione R."/>
            <person name="Hildebrand F."/>
            <person name="Pallen M.J."/>
        </authorList>
    </citation>
    <scope>NUCLEOTIDE SEQUENCE</scope>
    <source>
        <strain evidence="3">421</strain>
    </source>
</reference>
<organism evidence="3 4">
    <name type="scientific">Candidatus Eubacterium faecipullorum</name>
    <dbReference type="NCBI Taxonomy" id="2838571"/>
    <lineage>
        <taxon>Bacteria</taxon>
        <taxon>Bacillati</taxon>
        <taxon>Bacillota</taxon>
        <taxon>Clostridia</taxon>
        <taxon>Eubacteriales</taxon>
        <taxon>Eubacteriaceae</taxon>
        <taxon>Eubacterium</taxon>
    </lineage>
</organism>
<comment type="caution">
    <text evidence="3">The sequence shown here is derived from an EMBL/GenBank/DDBJ whole genome shotgun (WGS) entry which is preliminary data.</text>
</comment>
<dbReference type="Proteomes" id="UP000824205">
    <property type="component" value="Unassembled WGS sequence"/>
</dbReference>
<accession>A0A9D1REH7</accession>
<dbReference type="InterPro" id="IPR001387">
    <property type="entry name" value="Cro/C1-type_HTH"/>
</dbReference>
<dbReference type="AlphaFoldDB" id="A0A9D1REH7"/>
<gene>
    <name evidence="3" type="ORF">IAA48_06920</name>
</gene>
<protein>
    <submittedName>
        <fullName evidence="3">Helix-turn-helix domain-containing protein</fullName>
    </submittedName>
</protein>
<proteinExistence type="predicted"/>
<evidence type="ECO:0000313" key="4">
    <source>
        <dbReference type="Proteomes" id="UP000824205"/>
    </source>
</evidence>
<evidence type="ECO:0000256" key="1">
    <source>
        <dbReference type="ARBA" id="ARBA00023125"/>
    </source>
</evidence>
<dbReference type="Pfam" id="PF01381">
    <property type="entry name" value="HTH_3"/>
    <property type="match status" value="1"/>
</dbReference>
<sequence length="72" mass="8657">MEYYERLRNLREDRDLLQQDIADLLGTTQTYYSKYERGKHPLPIEHLIKLCKFYGVSADYILGLPKNMEYPE</sequence>
<evidence type="ECO:0000313" key="3">
    <source>
        <dbReference type="EMBL" id="HIW86214.1"/>
    </source>
</evidence>
<dbReference type="Gene3D" id="1.10.260.40">
    <property type="entry name" value="lambda repressor-like DNA-binding domains"/>
    <property type="match status" value="1"/>
</dbReference>
<dbReference type="SUPFAM" id="SSF47413">
    <property type="entry name" value="lambda repressor-like DNA-binding domains"/>
    <property type="match status" value="1"/>
</dbReference>
<dbReference type="PANTHER" id="PTHR46558">
    <property type="entry name" value="TRACRIPTIONAL REGULATORY PROTEIN-RELATED-RELATED"/>
    <property type="match status" value="1"/>
</dbReference>
<evidence type="ECO:0000259" key="2">
    <source>
        <dbReference type="PROSITE" id="PS50943"/>
    </source>
</evidence>